<protein>
    <submittedName>
        <fullName evidence="1">Uncharacterized protein</fullName>
    </submittedName>
</protein>
<proteinExistence type="predicted"/>
<gene>
    <name evidence="1" type="ORF">QWI33_20390</name>
</gene>
<organism evidence="1 2">
    <name type="scientific">Glycomyces tritici</name>
    <dbReference type="NCBI Taxonomy" id="2665176"/>
    <lineage>
        <taxon>Bacteria</taxon>
        <taxon>Bacillati</taxon>
        <taxon>Actinomycetota</taxon>
        <taxon>Actinomycetes</taxon>
        <taxon>Glycomycetales</taxon>
        <taxon>Glycomycetaceae</taxon>
        <taxon>Glycomyces</taxon>
    </lineage>
</organism>
<reference evidence="1" key="1">
    <citation type="submission" date="2023-06" db="EMBL/GenBank/DDBJ databases">
        <title>Gycomyces niveus sp.nov., a novel actinomycete isolated from soil in Shouguang.</title>
        <authorList>
            <person name="Yang X."/>
            <person name="Zhao J."/>
        </authorList>
    </citation>
    <scope>NUCLEOTIDE SEQUENCE</scope>
    <source>
        <strain evidence="1">NEAU C2</strain>
    </source>
</reference>
<evidence type="ECO:0000313" key="1">
    <source>
        <dbReference type="EMBL" id="MDN3242093.1"/>
    </source>
</evidence>
<comment type="caution">
    <text evidence="1">The sequence shown here is derived from an EMBL/GenBank/DDBJ whole genome shotgun (WGS) entry which is preliminary data.</text>
</comment>
<dbReference type="EMBL" id="JAUEMJ010000006">
    <property type="protein sequence ID" value="MDN3242093.1"/>
    <property type="molecule type" value="Genomic_DNA"/>
</dbReference>
<keyword evidence="2" id="KW-1185">Reference proteome</keyword>
<dbReference type="Proteomes" id="UP001171902">
    <property type="component" value="Unassembled WGS sequence"/>
</dbReference>
<dbReference type="RefSeq" id="WP_289958993.1">
    <property type="nucleotide sequence ID" value="NZ_JAUEMJ010000006.1"/>
</dbReference>
<name>A0ABT7YU00_9ACTN</name>
<accession>A0ABT7YU00</accession>
<evidence type="ECO:0000313" key="2">
    <source>
        <dbReference type="Proteomes" id="UP001171902"/>
    </source>
</evidence>
<sequence length="41" mass="4161">MAVIAGGVVVAGHRDGRLVLWRGVAMTGGVWLVVLEAGSLS</sequence>